<dbReference type="GO" id="GO:0003723">
    <property type="term" value="F:RNA binding"/>
    <property type="evidence" value="ECO:0007669"/>
    <property type="project" value="UniProtKB-UniRule"/>
</dbReference>
<evidence type="ECO:0000256" key="8">
    <source>
        <dbReference type="ARBA" id="ARBA00023274"/>
    </source>
</evidence>
<reference evidence="12" key="1">
    <citation type="journal article" date="2020" name="Stud. Mycol.">
        <title>101 Dothideomycetes genomes: a test case for predicting lifestyles and emergence of pathogens.</title>
        <authorList>
            <person name="Haridas S."/>
            <person name="Albert R."/>
            <person name="Binder M."/>
            <person name="Bloem J."/>
            <person name="Labutti K."/>
            <person name="Salamov A."/>
            <person name="Andreopoulos B."/>
            <person name="Baker S."/>
            <person name="Barry K."/>
            <person name="Bills G."/>
            <person name="Bluhm B."/>
            <person name="Cannon C."/>
            <person name="Castanera R."/>
            <person name="Culley D."/>
            <person name="Daum C."/>
            <person name="Ezra D."/>
            <person name="Gonzalez J."/>
            <person name="Henrissat B."/>
            <person name="Kuo A."/>
            <person name="Liang C."/>
            <person name="Lipzen A."/>
            <person name="Lutzoni F."/>
            <person name="Magnuson J."/>
            <person name="Mondo S."/>
            <person name="Nolan M."/>
            <person name="Ohm R."/>
            <person name="Pangilinan J."/>
            <person name="Park H.-J."/>
            <person name="Ramirez L."/>
            <person name="Alfaro M."/>
            <person name="Sun H."/>
            <person name="Tritt A."/>
            <person name="Yoshinaga Y."/>
            <person name="Zwiers L.-H."/>
            <person name="Turgeon B."/>
            <person name="Goodwin S."/>
            <person name="Spatafora J."/>
            <person name="Crous P."/>
            <person name="Grigoriev I."/>
        </authorList>
    </citation>
    <scope>NUCLEOTIDE SEQUENCE</scope>
    <source>
        <strain evidence="12">CBS 690.94</strain>
    </source>
</reference>
<feature type="domain" description="RRM" evidence="11">
    <location>
        <begin position="4"/>
        <end position="75"/>
    </location>
</feature>
<comment type="caution">
    <text evidence="12">The sequence shown here is derived from an EMBL/GenBank/DDBJ whole genome shotgun (WGS) entry which is preliminary data.</text>
</comment>
<dbReference type="FunFam" id="3.30.70.330:FF:000247">
    <property type="entry name" value="Multiple RNA-binding domain-containing protein 1"/>
    <property type="match status" value="1"/>
</dbReference>
<evidence type="ECO:0000256" key="5">
    <source>
        <dbReference type="ARBA" id="ARBA00022737"/>
    </source>
</evidence>
<evidence type="ECO:0000313" key="13">
    <source>
        <dbReference type="Proteomes" id="UP000799764"/>
    </source>
</evidence>
<keyword evidence="6 9" id="KW-0694">RNA-binding</keyword>
<dbReference type="GO" id="GO:0006364">
    <property type="term" value="P:rRNA processing"/>
    <property type="evidence" value="ECO:0007669"/>
    <property type="project" value="UniProtKB-KW"/>
</dbReference>
<name>A0A9P4UG77_9PLEO</name>
<keyword evidence="8" id="KW-0687">Ribonucleoprotein</keyword>
<accession>A0A9P4UG77</accession>
<feature type="domain" description="RRM" evidence="11">
    <location>
        <begin position="477"/>
        <end position="549"/>
    </location>
</feature>
<evidence type="ECO:0000256" key="1">
    <source>
        <dbReference type="ARBA" id="ARBA00004123"/>
    </source>
</evidence>
<feature type="domain" description="RRM" evidence="11">
    <location>
        <begin position="591"/>
        <end position="672"/>
    </location>
</feature>
<dbReference type="Pfam" id="PF00076">
    <property type="entry name" value="RRM_1"/>
    <property type="match status" value="5"/>
</dbReference>
<dbReference type="AlphaFoldDB" id="A0A9P4UG77"/>
<dbReference type="GO" id="GO:0005634">
    <property type="term" value="C:nucleus"/>
    <property type="evidence" value="ECO:0007669"/>
    <property type="project" value="UniProtKB-SubCell"/>
</dbReference>
<keyword evidence="4" id="KW-0698">rRNA processing</keyword>
<dbReference type="InterPro" id="IPR012677">
    <property type="entry name" value="Nucleotide-bd_a/b_plait_sf"/>
</dbReference>
<feature type="region of interest" description="Disordered" evidence="10">
    <location>
        <begin position="241"/>
        <end position="291"/>
    </location>
</feature>
<feature type="domain" description="RRM" evidence="11">
    <location>
        <begin position="692"/>
        <end position="769"/>
    </location>
</feature>
<evidence type="ECO:0000256" key="4">
    <source>
        <dbReference type="ARBA" id="ARBA00022552"/>
    </source>
</evidence>
<dbReference type="InterPro" id="IPR035979">
    <property type="entry name" value="RBD_domain_sf"/>
</dbReference>
<dbReference type="EMBL" id="MU001493">
    <property type="protein sequence ID" value="KAF2450799.1"/>
    <property type="molecule type" value="Genomic_DNA"/>
</dbReference>
<dbReference type="SMART" id="SM00360">
    <property type="entry name" value="RRM"/>
    <property type="match status" value="5"/>
</dbReference>
<dbReference type="Gene3D" id="3.30.70.330">
    <property type="match status" value="5"/>
</dbReference>
<comment type="subcellular location">
    <subcellularLocation>
        <location evidence="1">Nucleus</location>
    </subcellularLocation>
</comment>
<evidence type="ECO:0000256" key="10">
    <source>
        <dbReference type="SAM" id="MobiDB-lite"/>
    </source>
</evidence>
<dbReference type="OrthoDB" id="439639at2759"/>
<keyword evidence="13" id="KW-1185">Reference proteome</keyword>
<feature type="region of interest" description="Disordered" evidence="10">
    <location>
        <begin position="79"/>
        <end position="116"/>
    </location>
</feature>
<feature type="compositionally biased region" description="Low complexity" evidence="10">
    <location>
        <begin position="264"/>
        <end position="275"/>
    </location>
</feature>
<protein>
    <recommendedName>
        <fullName evidence="3">Multiple RNA-binding domain-containing protein 1</fullName>
    </recommendedName>
</protein>
<dbReference type="Proteomes" id="UP000799764">
    <property type="component" value="Unassembled WGS sequence"/>
</dbReference>
<keyword evidence="7" id="KW-0539">Nucleus</keyword>
<feature type="compositionally biased region" description="Acidic residues" evidence="10">
    <location>
        <begin position="276"/>
        <end position="285"/>
    </location>
</feature>
<evidence type="ECO:0000256" key="6">
    <source>
        <dbReference type="ARBA" id="ARBA00022884"/>
    </source>
</evidence>
<comment type="similarity">
    <text evidence="2">Belongs to the RRM MRD1 family.</text>
</comment>
<keyword evidence="5" id="KW-0677">Repeat</keyword>
<evidence type="ECO:0000259" key="11">
    <source>
        <dbReference type="PROSITE" id="PS50102"/>
    </source>
</evidence>
<feature type="domain" description="RRM" evidence="11">
    <location>
        <begin position="294"/>
        <end position="372"/>
    </location>
</feature>
<dbReference type="PROSITE" id="PS50102">
    <property type="entry name" value="RRM"/>
    <property type="match status" value="5"/>
</dbReference>
<proteinExistence type="inferred from homology"/>
<dbReference type="InterPro" id="IPR000504">
    <property type="entry name" value="RRM_dom"/>
</dbReference>
<sequence length="816" mass="90918">MDTSRIFVRGLPPKFSEDDVRKHFSKFPITDVKYFPARRIGYVGYKTPEDASNAIKYFNKSFIRMSKIFAEPARAIADKELPKSRRQQKYEQCAPRDDAYVPPQQDNNLKRKREDVEKDPKLKEFLDVMQIPSKQKAWANDDTQLGDRSAPAVEAVEEIVIPEGESDDEYQVMSKKPKTVEWKPSPEVEPVFEPERIVLDVNDAQTEVEESEELFDAPAVEAGPVTDADWLRSRTNRVLDLVEDDDDIPPPPHDAGTTEEQLEVEVAQPEPAQAEEAQDEDAAPTEEDKVRQTGRLFLRNLHYEVTEDDIREQFAKFGALEEVHVPMKKADGKGKGFAFVQFEDPDQAVEAYLDNDGTIFQGRLLHIISGKAKRNDALDEFAISKLPLKKQKEVLRKKNATAATFNWNSLYLNTDAVLSTVAERLNISKAELLDPTSSDAAVKQAHAEAHIIQETKGYFTKHGVDLEAFKRSAKGDVAILVKNIPHGVNSDEVRQLFEEHGTIRRFLMPSTGMTAIVEFANAGQAKTAFMSLSYKKMKDSILYLEKAPKDLFKEGAISTTVTAFTAAPDKPGAILSAQDLLEEEPESSNTITLHVKNLNFTTTTQKLAETFKPLAGFRSAVVRTKIDPKRGVLSLGYGFVDFSSSETASAALRAMDGYSLEGHSLKIQASHRGADAAEERRKEDAAKKAAGTKILIKNLPFEATKKDVRALFAPYGSLRSVRVPKKFDSSSRGFAFAEFSTKRDAANAMSQLRGTHLLGRHLVLSFAETEADDPELELEKMQQKVGSQANKVALQRLTSGGRKKFNVAGTDDLDEA</sequence>
<evidence type="ECO:0000256" key="7">
    <source>
        <dbReference type="ARBA" id="ARBA00023242"/>
    </source>
</evidence>
<gene>
    <name evidence="12" type="ORF">P171DRAFT_427104</name>
</gene>
<evidence type="ECO:0000256" key="3">
    <source>
        <dbReference type="ARBA" id="ARBA00013428"/>
    </source>
</evidence>
<evidence type="ECO:0000313" key="12">
    <source>
        <dbReference type="EMBL" id="KAF2450799.1"/>
    </source>
</evidence>
<dbReference type="GO" id="GO:1990904">
    <property type="term" value="C:ribonucleoprotein complex"/>
    <property type="evidence" value="ECO:0007669"/>
    <property type="project" value="UniProtKB-KW"/>
</dbReference>
<evidence type="ECO:0000256" key="9">
    <source>
        <dbReference type="PROSITE-ProRule" id="PRU00176"/>
    </source>
</evidence>
<organism evidence="12 13">
    <name type="scientific">Karstenula rhodostoma CBS 690.94</name>
    <dbReference type="NCBI Taxonomy" id="1392251"/>
    <lineage>
        <taxon>Eukaryota</taxon>
        <taxon>Fungi</taxon>
        <taxon>Dikarya</taxon>
        <taxon>Ascomycota</taxon>
        <taxon>Pezizomycotina</taxon>
        <taxon>Dothideomycetes</taxon>
        <taxon>Pleosporomycetidae</taxon>
        <taxon>Pleosporales</taxon>
        <taxon>Massarineae</taxon>
        <taxon>Didymosphaeriaceae</taxon>
        <taxon>Karstenula</taxon>
    </lineage>
</organism>
<dbReference type="PANTHER" id="PTHR24012">
    <property type="entry name" value="RNA BINDING PROTEIN"/>
    <property type="match status" value="1"/>
</dbReference>
<dbReference type="SUPFAM" id="SSF54928">
    <property type="entry name" value="RNA-binding domain, RBD"/>
    <property type="match status" value="4"/>
</dbReference>
<evidence type="ECO:0000256" key="2">
    <source>
        <dbReference type="ARBA" id="ARBA00008033"/>
    </source>
</evidence>